<keyword evidence="11" id="KW-0325">Glycoprotein</keyword>
<evidence type="ECO:0000256" key="9">
    <source>
        <dbReference type="ARBA" id="ARBA00022842"/>
    </source>
</evidence>
<dbReference type="InterPro" id="IPR018299">
    <property type="entry name" value="Alkaline_phosphatase_AS"/>
</dbReference>
<evidence type="ECO:0000313" key="18">
    <source>
        <dbReference type="EMBL" id="CAB3230337.1"/>
    </source>
</evidence>
<keyword evidence="6 14" id="KW-0479">Metal-binding</keyword>
<reference evidence="18 19" key="1">
    <citation type="submission" date="2020-04" db="EMBL/GenBank/DDBJ databases">
        <authorList>
            <person name="Wallbank WR R."/>
            <person name="Pardo Diaz C."/>
            <person name="Kozak K."/>
            <person name="Martin S."/>
            <person name="Jiggins C."/>
            <person name="Moest M."/>
            <person name="Warren A I."/>
            <person name="Byers J.R.P. K."/>
            <person name="Montejo-Kovacevich G."/>
            <person name="Yen C E."/>
        </authorList>
    </citation>
    <scope>NUCLEOTIDE SEQUENCE [LARGE SCALE GENOMIC DNA]</scope>
</reference>
<dbReference type="Gene3D" id="3.40.720.10">
    <property type="entry name" value="Alkaline Phosphatase, subunit A"/>
    <property type="match status" value="1"/>
</dbReference>
<evidence type="ECO:0000256" key="16">
    <source>
        <dbReference type="RuleBase" id="RU003947"/>
    </source>
</evidence>
<dbReference type="FunFam" id="3.40.720.10:FF:000008">
    <property type="entry name" value="Alkaline phosphatase"/>
    <property type="match status" value="1"/>
</dbReference>
<comment type="subcellular location">
    <subcellularLocation>
        <location evidence="1">Cell membrane</location>
        <topology evidence="1">Lipid-anchor</topology>
        <topology evidence="1">GPI-anchor</topology>
    </subcellularLocation>
</comment>
<comment type="cofactor">
    <cofactor evidence="14">
        <name>Mg(2+)</name>
        <dbReference type="ChEBI" id="CHEBI:18420"/>
    </cofactor>
    <text evidence="14">Binds 1 Mg(2+) ion.</text>
</comment>
<dbReference type="SMART" id="SM00098">
    <property type="entry name" value="alkPPc"/>
    <property type="match status" value="1"/>
</dbReference>
<dbReference type="GO" id="GO:0098552">
    <property type="term" value="C:side of membrane"/>
    <property type="evidence" value="ECO:0007669"/>
    <property type="project" value="UniProtKB-KW"/>
</dbReference>
<proteinExistence type="inferred from homology"/>
<feature type="binding site" evidence="14">
    <location>
        <position position="472"/>
    </location>
    <ligand>
        <name>Zn(2+)</name>
        <dbReference type="ChEBI" id="CHEBI:29105"/>
        <label>2</label>
    </ligand>
</feature>
<dbReference type="PROSITE" id="PS00123">
    <property type="entry name" value="ALKALINE_PHOSPHATASE"/>
    <property type="match status" value="1"/>
</dbReference>
<evidence type="ECO:0000256" key="12">
    <source>
        <dbReference type="ARBA" id="ARBA00023288"/>
    </source>
</evidence>
<evidence type="ECO:0000313" key="19">
    <source>
        <dbReference type="Proteomes" id="UP000494106"/>
    </source>
</evidence>
<evidence type="ECO:0000256" key="7">
    <source>
        <dbReference type="ARBA" id="ARBA00022801"/>
    </source>
</evidence>
<protein>
    <recommendedName>
        <fullName evidence="3 16">Alkaline phosphatase</fullName>
        <ecNumber evidence="3 16">3.1.3.1</ecNumber>
    </recommendedName>
</protein>
<feature type="binding site" evidence="14">
    <location>
        <position position="354"/>
    </location>
    <ligand>
        <name>Zn(2+)</name>
        <dbReference type="ChEBI" id="CHEBI:29105"/>
        <label>2</label>
    </ligand>
</feature>
<feature type="chain" id="PRO_5035842205" description="Alkaline phosphatase" evidence="17">
    <location>
        <begin position="18"/>
        <end position="520"/>
    </location>
</feature>
<keyword evidence="9 14" id="KW-0460">Magnesium</keyword>
<keyword evidence="5" id="KW-0336">GPI-anchor</keyword>
<dbReference type="EC" id="3.1.3.1" evidence="3 16"/>
<comment type="cofactor">
    <cofactor evidence="14">
        <name>Zn(2+)</name>
        <dbReference type="ChEBI" id="CHEBI:29105"/>
    </cofactor>
    <text evidence="14">Binds 2 Zn(2+) ions.</text>
</comment>
<dbReference type="InterPro" id="IPR017850">
    <property type="entry name" value="Alkaline_phosphatase_core_sf"/>
</dbReference>
<evidence type="ECO:0000256" key="13">
    <source>
        <dbReference type="PIRSR" id="PIRSR601952-1"/>
    </source>
</evidence>
<comment type="caution">
    <text evidence="18">The sequence shown here is derived from an EMBL/GenBank/DDBJ whole genome shotgun (WGS) entry which is preliminary data.</text>
</comment>
<keyword evidence="17" id="KW-0732">Signal</keyword>
<evidence type="ECO:0000256" key="14">
    <source>
        <dbReference type="PIRSR" id="PIRSR601952-2"/>
    </source>
</evidence>
<dbReference type="GO" id="GO:0005886">
    <property type="term" value="C:plasma membrane"/>
    <property type="evidence" value="ECO:0007669"/>
    <property type="project" value="UniProtKB-SubCell"/>
</dbReference>
<dbReference type="PANTHER" id="PTHR11596:SF91">
    <property type="entry name" value="ALKALINE PHOSPHATASE-RELATED"/>
    <property type="match status" value="1"/>
</dbReference>
<evidence type="ECO:0000256" key="10">
    <source>
        <dbReference type="ARBA" id="ARBA00023136"/>
    </source>
</evidence>
<dbReference type="Proteomes" id="UP000494106">
    <property type="component" value="Unassembled WGS sequence"/>
</dbReference>
<gene>
    <name evidence="18" type="ORF">APLA_LOCUS4156</name>
</gene>
<evidence type="ECO:0000256" key="6">
    <source>
        <dbReference type="ARBA" id="ARBA00022723"/>
    </source>
</evidence>
<keyword evidence="7 16" id="KW-0378">Hydrolase</keyword>
<keyword evidence="8 14" id="KW-0862">Zinc</keyword>
<name>A0A8S0ZCR7_ARCPL</name>
<evidence type="ECO:0000256" key="4">
    <source>
        <dbReference type="ARBA" id="ARBA00022475"/>
    </source>
</evidence>
<keyword evidence="19" id="KW-1185">Reference proteome</keyword>
<feature type="binding site" evidence="14">
    <location>
        <position position="79"/>
    </location>
    <ligand>
        <name>Mg(2+)</name>
        <dbReference type="ChEBI" id="CHEBI:18420"/>
    </ligand>
</feature>
<sequence>MSRVLRASLLLVVVALAHPSHEVDVYHKMLRGSGTPSLGREAEIDPQFWASEARAAIEAKLRRTEPTGRARNVVMFLGDGMSVPTLTAARTLLGQRQGASGEEAQLEFEKFPTTGLSKTYCVDAQIADSACSATAYLCGSKANSGTIGVSAAVPRYHCTAATDSNNHVHSIADWALSDSRDAGIVTTTRVTHASPAGTYAHTANRDWESDTDVECEEPRPRDIALQLVHDHPGDKFKVILGGGRREFLPNTVYDEEGTQGRRSDGRNLIEEWQENKKTLNVSYQYIWNRKQLLDTASDPPEFLLGLFEGSHMQYHMQADPDTEPTLAELTEVAIRSLSRNENGFFLFVEGGRIDHAHHDNFAQMALDETIQMSEAVARAASMLSEEDSLIVVTADHAHVMNINGYTARGSSIIGPSDSVGDDAVPYLTLSYGNGPGFRPHTEAGVREDITENDYLDVMFRFEALVPLDEETHGGDDVAVFSRGPHHSMFSGLYEQNHIPHLMAYAACLGPPPNACQTIST</sequence>
<evidence type="ECO:0000256" key="15">
    <source>
        <dbReference type="RuleBase" id="RU003946"/>
    </source>
</evidence>
<keyword evidence="10" id="KW-0472">Membrane</keyword>
<comment type="similarity">
    <text evidence="2 15">Belongs to the alkaline phosphatase family.</text>
</comment>
<dbReference type="GO" id="GO:0004035">
    <property type="term" value="F:alkaline phosphatase activity"/>
    <property type="evidence" value="ECO:0007669"/>
    <property type="project" value="UniProtKB-EC"/>
</dbReference>
<evidence type="ECO:0000256" key="17">
    <source>
        <dbReference type="SAM" id="SignalP"/>
    </source>
</evidence>
<evidence type="ECO:0000256" key="8">
    <source>
        <dbReference type="ARBA" id="ARBA00022833"/>
    </source>
</evidence>
<dbReference type="AlphaFoldDB" id="A0A8S0ZCR7"/>
<keyword evidence="4" id="KW-1003">Cell membrane</keyword>
<dbReference type="Pfam" id="PF00245">
    <property type="entry name" value="Alk_phosphatase"/>
    <property type="match status" value="1"/>
</dbReference>
<accession>A0A8S0ZCR7</accession>
<feature type="binding site" evidence="14">
    <location>
        <position position="192"/>
    </location>
    <ligand>
        <name>Mg(2+)</name>
        <dbReference type="ChEBI" id="CHEBI:18420"/>
    </ligand>
</feature>
<evidence type="ECO:0000256" key="11">
    <source>
        <dbReference type="ARBA" id="ARBA00023180"/>
    </source>
</evidence>
<evidence type="ECO:0000256" key="5">
    <source>
        <dbReference type="ARBA" id="ARBA00022622"/>
    </source>
</evidence>
<dbReference type="InterPro" id="IPR001952">
    <property type="entry name" value="Alkaline_phosphatase"/>
</dbReference>
<dbReference type="SUPFAM" id="SSF53649">
    <property type="entry name" value="Alkaline phosphatase-like"/>
    <property type="match status" value="1"/>
</dbReference>
<dbReference type="GO" id="GO:0046872">
    <property type="term" value="F:metal ion binding"/>
    <property type="evidence" value="ECO:0007669"/>
    <property type="project" value="UniProtKB-KW"/>
</dbReference>
<dbReference type="CDD" id="cd16012">
    <property type="entry name" value="ALP"/>
    <property type="match status" value="1"/>
</dbReference>
<feature type="active site" description="Phosphoserine intermediate" evidence="13">
    <location>
        <position position="129"/>
    </location>
</feature>
<evidence type="ECO:0000256" key="2">
    <source>
        <dbReference type="ARBA" id="ARBA00005984"/>
    </source>
</evidence>
<evidence type="ECO:0000256" key="1">
    <source>
        <dbReference type="ARBA" id="ARBA00004609"/>
    </source>
</evidence>
<feature type="binding site" evidence="14">
    <location>
        <position position="358"/>
    </location>
    <ligand>
        <name>Zn(2+)</name>
        <dbReference type="ChEBI" id="CHEBI:29105"/>
        <label>2</label>
    </ligand>
</feature>
<evidence type="ECO:0000256" key="3">
    <source>
        <dbReference type="ARBA" id="ARBA00012647"/>
    </source>
</evidence>
<dbReference type="OrthoDB" id="5818554at2759"/>
<feature type="binding site" evidence="14">
    <location>
        <position position="396"/>
    </location>
    <ligand>
        <name>Zn(2+)</name>
        <dbReference type="ChEBI" id="CHEBI:29105"/>
        <label>2</label>
    </ligand>
</feature>
<feature type="binding site" evidence="14">
    <location>
        <position position="349"/>
    </location>
    <ligand>
        <name>Zn(2+)</name>
        <dbReference type="ChEBI" id="CHEBI:29105"/>
        <label>1</label>
    </ligand>
</feature>
<feature type="binding site" evidence="14">
    <location>
        <position position="79"/>
    </location>
    <ligand>
        <name>Zn(2+)</name>
        <dbReference type="ChEBI" id="CHEBI:29105"/>
        <label>2</label>
    </ligand>
</feature>
<comment type="catalytic activity">
    <reaction evidence="16">
        <text>a phosphate monoester + H2O = an alcohol + phosphate</text>
        <dbReference type="Rhea" id="RHEA:15017"/>
        <dbReference type="ChEBI" id="CHEBI:15377"/>
        <dbReference type="ChEBI" id="CHEBI:30879"/>
        <dbReference type="ChEBI" id="CHEBI:43474"/>
        <dbReference type="ChEBI" id="CHEBI:67140"/>
        <dbReference type="EC" id="3.1.3.1"/>
    </reaction>
</comment>
<organism evidence="18 19">
    <name type="scientific">Arctia plantaginis</name>
    <name type="common">Wood tiger moth</name>
    <name type="synonym">Phalaena plantaginis</name>
    <dbReference type="NCBI Taxonomy" id="874455"/>
    <lineage>
        <taxon>Eukaryota</taxon>
        <taxon>Metazoa</taxon>
        <taxon>Ecdysozoa</taxon>
        <taxon>Arthropoda</taxon>
        <taxon>Hexapoda</taxon>
        <taxon>Insecta</taxon>
        <taxon>Pterygota</taxon>
        <taxon>Neoptera</taxon>
        <taxon>Endopterygota</taxon>
        <taxon>Lepidoptera</taxon>
        <taxon>Glossata</taxon>
        <taxon>Ditrysia</taxon>
        <taxon>Noctuoidea</taxon>
        <taxon>Erebidae</taxon>
        <taxon>Arctiinae</taxon>
        <taxon>Arctia</taxon>
    </lineage>
</organism>
<keyword evidence="12" id="KW-0449">Lipoprotein</keyword>
<dbReference type="PANTHER" id="PTHR11596">
    <property type="entry name" value="ALKALINE PHOSPHATASE"/>
    <property type="match status" value="1"/>
</dbReference>
<feature type="signal peptide" evidence="17">
    <location>
        <begin position="1"/>
        <end position="17"/>
    </location>
</feature>
<dbReference type="EMBL" id="CADEBC010000428">
    <property type="protein sequence ID" value="CAB3230337.1"/>
    <property type="molecule type" value="Genomic_DNA"/>
</dbReference>
<dbReference type="PRINTS" id="PR00113">
    <property type="entry name" value="ALKPHPHTASE"/>
</dbReference>
<feature type="binding site" evidence="14">
    <location>
        <position position="194"/>
    </location>
    <ligand>
        <name>Mg(2+)</name>
        <dbReference type="ChEBI" id="CHEBI:18420"/>
    </ligand>
</feature>
<feature type="binding site" evidence="14">
    <location>
        <position position="395"/>
    </location>
    <ligand>
        <name>Zn(2+)</name>
        <dbReference type="ChEBI" id="CHEBI:29105"/>
        <label>2</label>
    </ligand>
</feature>